<keyword evidence="3" id="KW-0436">Ligase</keyword>
<comment type="pathway">
    <text evidence="2">Lipid metabolism; fatty acid beta-oxidation.</text>
</comment>
<proteinExistence type="predicted"/>
<comment type="subcellular location">
    <subcellularLocation>
        <location evidence="1">Membrane</location>
        <topology evidence="1">Peripheral membrane protein</topology>
    </subcellularLocation>
</comment>
<dbReference type="Pfam" id="PF13193">
    <property type="entry name" value="AMP-binding_C"/>
    <property type="match status" value="1"/>
</dbReference>
<dbReference type="PANTHER" id="PTHR43767:SF8">
    <property type="entry name" value="LONG-CHAIN-FATTY-ACID--COA LIGASE"/>
    <property type="match status" value="1"/>
</dbReference>
<dbReference type="Proteomes" id="UP000315949">
    <property type="component" value="Unassembled WGS sequence"/>
</dbReference>
<gene>
    <name evidence="9" type="ORF">FQY79_14335</name>
</gene>
<dbReference type="InterPro" id="IPR000873">
    <property type="entry name" value="AMP-dep_synth/lig_dom"/>
</dbReference>
<dbReference type="InterPro" id="IPR025110">
    <property type="entry name" value="AMP-bd_C"/>
</dbReference>
<dbReference type="GO" id="GO:0016020">
    <property type="term" value="C:membrane"/>
    <property type="evidence" value="ECO:0007669"/>
    <property type="project" value="UniProtKB-SubCell"/>
</dbReference>
<feature type="domain" description="AMP-binding enzyme C-terminal" evidence="8">
    <location>
        <begin position="366"/>
        <end position="434"/>
    </location>
</feature>
<evidence type="ECO:0000256" key="5">
    <source>
        <dbReference type="ARBA" id="ARBA00039545"/>
    </source>
</evidence>
<comment type="caution">
    <text evidence="9">The sequence shown here is derived from an EMBL/GenBank/DDBJ whole genome shotgun (WGS) entry which is preliminary data.</text>
</comment>
<evidence type="ECO:0000256" key="2">
    <source>
        <dbReference type="ARBA" id="ARBA00005005"/>
    </source>
</evidence>
<evidence type="ECO:0000259" key="8">
    <source>
        <dbReference type="Pfam" id="PF13193"/>
    </source>
</evidence>
<dbReference type="GO" id="GO:0004467">
    <property type="term" value="F:long-chain fatty acid-CoA ligase activity"/>
    <property type="evidence" value="ECO:0007669"/>
    <property type="project" value="UniProtKB-EC"/>
</dbReference>
<sequence>MHAPSPLPTGDGARAFAFDGAHVVSAAAFAGHVRALAARLPRAGFAVNLCEDRYRFLVAFCAVAVRGQVNLLPPTRTRAAIDEVRARHPDSYCIGDGEACGCDAGLLPSGSHFVHLPQRLPWLDGPPLRVPDEAVVAIGFTSGSTGTPMPHAKTLGALRASTARNLAALESLWPAGMQPQVVATVPPQHMYGIEMSVVLPLLGPVAVHRGRPFFPEDIARALHEAAAPRLLVTTPVHLRALVGSGVALPPMAGIVSATAPLPQALAAEAEARCGCEVRETFGSTETCIIASRRTALGEAWRLFPGVRLEPRPDGSLVTVPGLPAPVLLADVVELRGEGRFELRGRQADLLEIAGKRASLADLTRRLLEVPGVDDGAVFQLDDERAGVRRVAAVYASATLDEQAVREALRRSIDPAFLPRPLRRVAALPRNDTGKLPRAALLRLLHCGEDRAGC</sequence>
<dbReference type="InterPro" id="IPR050237">
    <property type="entry name" value="ATP-dep_AMP-bd_enzyme"/>
</dbReference>
<evidence type="ECO:0000256" key="1">
    <source>
        <dbReference type="ARBA" id="ARBA00004170"/>
    </source>
</evidence>
<dbReference type="SUPFAM" id="SSF56801">
    <property type="entry name" value="Acetyl-CoA synthetase-like"/>
    <property type="match status" value="1"/>
</dbReference>
<dbReference type="InterPro" id="IPR045851">
    <property type="entry name" value="AMP-bd_C_sf"/>
</dbReference>
<dbReference type="EMBL" id="VOHE01000010">
    <property type="protein sequence ID" value="TWT17057.1"/>
    <property type="molecule type" value="Genomic_DNA"/>
</dbReference>
<protein>
    <recommendedName>
        <fullName evidence="5">Long-chain-fatty-acid--CoA ligase</fullName>
        <ecNumber evidence="4">6.2.1.3</ecNumber>
    </recommendedName>
    <alternativeName>
        <fullName evidence="6">Long-chain acyl-CoA synthetase</fullName>
    </alternativeName>
</protein>
<dbReference type="RefSeq" id="WP_146313568.1">
    <property type="nucleotide sequence ID" value="NZ_VOHE01000010.1"/>
</dbReference>
<dbReference type="OrthoDB" id="9787658at2"/>
<evidence type="ECO:0000256" key="4">
    <source>
        <dbReference type="ARBA" id="ARBA00026121"/>
    </source>
</evidence>
<feature type="domain" description="AMP-dependent synthetase/ligase" evidence="7">
    <location>
        <begin position="126"/>
        <end position="332"/>
    </location>
</feature>
<evidence type="ECO:0000259" key="7">
    <source>
        <dbReference type="Pfam" id="PF00501"/>
    </source>
</evidence>
<keyword evidence="10" id="KW-1185">Reference proteome</keyword>
<dbReference type="AlphaFoldDB" id="A0A5C5TTR1"/>
<dbReference type="PANTHER" id="PTHR43767">
    <property type="entry name" value="LONG-CHAIN-FATTY-ACID--COA LIGASE"/>
    <property type="match status" value="1"/>
</dbReference>
<reference evidence="9 10" key="1">
    <citation type="submission" date="2019-07" db="EMBL/GenBank/DDBJ databases">
        <title>Luteimonas sp. YD-1 nov., isolated from acidic soil.</title>
        <authorList>
            <person name="Zhou J."/>
        </authorList>
    </citation>
    <scope>NUCLEOTIDE SEQUENCE [LARGE SCALE GENOMIC DNA]</scope>
    <source>
        <strain evidence="9 10">YD-1</strain>
    </source>
</reference>
<dbReference type="Gene3D" id="3.30.300.30">
    <property type="match status" value="1"/>
</dbReference>
<dbReference type="Pfam" id="PF00501">
    <property type="entry name" value="AMP-binding"/>
    <property type="match status" value="1"/>
</dbReference>
<accession>A0A5C5TTR1</accession>
<dbReference type="InterPro" id="IPR042099">
    <property type="entry name" value="ANL_N_sf"/>
</dbReference>
<organism evidence="9 10">
    <name type="scientific">Luteimonas wenzhouensis</name>
    <dbReference type="NCBI Taxonomy" id="2599615"/>
    <lineage>
        <taxon>Bacteria</taxon>
        <taxon>Pseudomonadati</taxon>
        <taxon>Pseudomonadota</taxon>
        <taxon>Gammaproteobacteria</taxon>
        <taxon>Lysobacterales</taxon>
        <taxon>Lysobacteraceae</taxon>
        <taxon>Luteimonas</taxon>
    </lineage>
</organism>
<dbReference type="EC" id="6.2.1.3" evidence="4"/>
<evidence type="ECO:0000256" key="3">
    <source>
        <dbReference type="ARBA" id="ARBA00022598"/>
    </source>
</evidence>
<evidence type="ECO:0000313" key="9">
    <source>
        <dbReference type="EMBL" id="TWT17057.1"/>
    </source>
</evidence>
<dbReference type="Gene3D" id="3.40.50.12780">
    <property type="entry name" value="N-terminal domain of ligase-like"/>
    <property type="match status" value="1"/>
</dbReference>
<evidence type="ECO:0000256" key="6">
    <source>
        <dbReference type="ARBA" id="ARBA00042773"/>
    </source>
</evidence>
<name>A0A5C5TTR1_9GAMM</name>
<evidence type="ECO:0000313" key="10">
    <source>
        <dbReference type="Proteomes" id="UP000315949"/>
    </source>
</evidence>